<protein>
    <submittedName>
        <fullName evidence="7">ABC transporter ATP-binding protein</fullName>
    </submittedName>
</protein>
<accession>A0A0P6WLQ5</accession>
<evidence type="ECO:0000259" key="6">
    <source>
        <dbReference type="PROSITE" id="PS50893"/>
    </source>
</evidence>
<dbReference type="PANTHER" id="PTHR42711:SF5">
    <property type="entry name" value="ABC TRANSPORTER ATP-BINDING PROTEIN NATA"/>
    <property type="match status" value="1"/>
</dbReference>
<keyword evidence="8" id="KW-1185">Reference proteome</keyword>
<keyword evidence="2" id="KW-0813">Transport</keyword>
<keyword evidence="3" id="KW-0536">Nodulation</keyword>
<dbReference type="PROSITE" id="PS50893">
    <property type="entry name" value="ABC_TRANSPORTER_2"/>
    <property type="match status" value="1"/>
</dbReference>
<dbReference type="InterPro" id="IPR050763">
    <property type="entry name" value="ABC_transporter_ATP-binding"/>
</dbReference>
<evidence type="ECO:0000256" key="1">
    <source>
        <dbReference type="ARBA" id="ARBA00005417"/>
    </source>
</evidence>
<keyword evidence="5 7" id="KW-0067">ATP-binding</keyword>
<reference evidence="7 8" key="2">
    <citation type="submission" date="2015-10" db="EMBL/GenBank/DDBJ databases">
        <title>Draft Genome Sequence of Prosthecomicrobium hirschii ATCC 27832.</title>
        <authorList>
            <person name="Daniel J."/>
            <person name="Givan S.A."/>
            <person name="Brun Y.V."/>
            <person name="Brown P.J."/>
        </authorList>
    </citation>
    <scope>NUCLEOTIDE SEQUENCE [LARGE SCALE GENOMIC DNA]</scope>
    <source>
        <strain evidence="7 8">16</strain>
    </source>
</reference>
<reference evidence="7 8" key="1">
    <citation type="submission" date="2015-09" db="EMBL/GenBank/DDBJ databases">
        <authorList>
            <person name="Jackson K.R."/>
            <person name="Lunt B.L."/>
            <person name="Fisher J.N.B."/>
            <person name="Gardner A.V."/>
            <person name="Bailey M.E."/>
            <person name="Deus L.M."/>
            <person name="Earl A.S."/>
            <person name="Gibby P.D."/>
            <person name="Hartmann K.A."/>
            <person name="Liu J.E."/>
            <person name="Manci A.M."/>
            <person name="Nielsen D.A."/>
            <person name="Solomon M.B."/>
            <person name="Breakwell D.P."/>
            <person name="Burnett S.H."/>
            <person name="Grose J.H."/>
        </authorList>
    </citation>
    <scope>NUCLEOTIDE SEQUENCE [LARGE SCALE GENOMIC DNA]</scope>
    <source>
        <strain evidence="7 8">16</strain>
    </source>
</reference>
<dbReference type="InterPro" id="IPR027417">
    <property type="entry name" value="P-loop_NTPase"/>
</dbReference>
<organism evidence="7 8">
    <name type="scientific">Prosthecodimorpha hirschii</name>
    <dbReference type="NCBI Taxonomy" id="665126"/>
    <lineage>
        <taxon>Bacteria</taxon>
        <taxon>Pseudomonadati</taxon>
        <taxon>Pseudomonadota</taxon>
        <taxon>Alphaproteobacteria</taxon>
        <taxon>Hyphomicrobiales</taxon>
        <taxon>Ancalomicrobiaceae</taxon>
        <taxon>Prosthecodimorpha</taxon>
    </lineage>
</organism>
<sequence length="247" mass="26754">MVPAIEVAHVSHAFGARKALDDVSLSVPQGAFVALLGLNGAGKTTLFSLLTRLYDNVTGRIAIMGSDLRRRPTEALGRLGVVFQARTLDPDLTVLQNFTYHASLHGLSRAEGRHRAERLLARFSLADRLNDKVRSLSGGQARRVEIARSLLHDPRVVILDEPTVGLDIAARQDIVSLVRRLVDEDGLSVLWATHLFDEVRPADPIVLLHKGRVLARGTTPDLCAQAGEPSLAGAFRKITGTPTEEAA</sequence>
<dbReference type="NCBIfam" id="TIGR03864">
    <property type="entry name" value="PQQ_ABC_ATP"/>
    <property type="match status" value="1"/>
</dbReference>
<evidence type="ECO:0000313" key="7">
    <source>
        <dbReference type="EMBL" id="KPL55759.1"/>
    </source>
</evidence>
<dbReference type="Gene3D" id="3.40.50.300">
    <property type="entry name" value="P-loop containing nucleotide triphosphate hydrolases"/>
    <property type="match status" value="1"/>
</dbReference>
<name>A0A0P6WLQ5_9HYPH</name>
<dbReference type="PANTHER" id="PTHR42711">
    <property type="entry name" value="ABC TRANSPORTER ATP-BINDING PROTEIN"/>
    <property type="match status" value="1"/>
</dbReference>
<dbReference type="STRING" id="665126.ABB55_08890"/>
<dbReference type="PROSITE" id="PS00211">
    <property type="entry name" value="ABC_TRANSPORTER_1"/>
    <property type="match status" value="1"/>
</dbReference>
<dbReference type="EMBL" id="LJYW01000001">
    <property type="protein sequence ID" value="KPL55759.1"/>
    <property type="molecule type" value="Genomic_DNA"/>
</dbReference>
<dbReference type="Proteomes" id="UP000048984">
    <property type="component" value="Unassembled WGS sequence"/>
</dbReference>
<dbReference type="SMART" id="SM00382">
    <property type="entry name" value="AAA"/>
    <property type="match status" value="1"/>
</dbReference>
<feature type="domain" description="ABC transporter" evidence="6">
    <location>
        <begin position="5"/>
        <end position="235"/>
    </location>
</feature>
<evidence type="ECO:0000256" key="4">
    <source>
        <dbReference type="ARBA" id="ARBA00022741"/>
    </source>
</evidence>
<evidence type="ECO:0000256" key="5">
    <source>
        <dbReference type="ARBA" id="ARBA00022840"/>
    </source>
</evidence>
<keyword evidence="4" id="KW-0547">Nucleotide-binding</keyword>
<dbReference type="InterPro" id="IPR022467">
    <property type="entry name" value="ABC_transprt_ATP-bd_su_PQQ"/>
</dbReference>
<dbReference type="InterPro" id="IPR003439">
    <property type="entry name" value="ABC_transporter-like_ATP-bd"/>
</dbReference>
<evidence type="ECO:0000313" key="8">
    <source>
        <dbReference type="Proteomes" id="UP000048984"/>
    </source>
</evidence>
<proteinExistence type="inferred from homology"/>
<comment type="similarity">
    <text evidence="1">Belongs to the ABC transporter superfamily.</text>
</comment>
<dbReference type="GO" id="GO:0005524">
    <property type="term" value="F:ATP binding"/>
    <property type="evidence" value="ECO:0007669"/>
    <property type="project" value="UniProtKB-KW"/>
</dbReference>
<comment type="caution">
    <text evidence="7">The sequence shown here is derived from an EMBL/GenBank/DDBJ whole genome shotgun (WGS) entry which is preliminary data.</text>
</comment>
<dbReference type="InterPro" id="IPR003593">
    <property type="entry name" value="AAA+_ATPase"/>
</dbReference>
<evidence type="ECO:0000256" key="3">
    <source>
        <dbReference type="ARBA" id="ARBA00022458"/>
    </source>
</evidence>
<dbReference type="Pfam" id="PF00005">
    <property type="entry name" value="ABC_tran"/>
    <property type="match status" value="1"/>
</dbReference>
<dbReference type="SUPFAM" id="SSF52540">
    <property type="entry name" value="P-loop containing nucleoside triphosphate hydrolases"/>
    <property type="match status" value="1"/>
</dbReference>
<dbReference type="InterPro" id="IPR017871">
    <property type="entry name" value="ABC_transporter-like_CS"/>
</dbReference>
<evidence type="ECO:0000256" key="2">
    <source>
        <dbReference type="ARBA" id="ARBA00022448"/>
    </source>
</evidence>
<gene>
    <name evidence="7" type="ORF">ABB55_08890</name>
</gene>
<dbReference type="GO" id="GO:0016887">
    <property type="term" value="F:ATP hydrolysis activity"/>
    <property type="evidence" value="ECO:0007669"/>
    <property type="project" value="InterPro"/>
</dbReference>
<dbReference type="AlphaFoldDB" id="A0A0P6WLQ5"/>